<keyword evidence="4" id="KW-1185">Reference proteome</keyword>
<feature type="domain" description="DUF7881" evidence="2">
    <location>
        <begin position="1"/>
        <end position="129"/>
    </location>
</feature>
<dbReference type="OMA" id="TADLFFC"/>
<evidence type="ECO:0000313" key="4">
    <source>
        <dbReference type="Proteomes" id="UP000037923"/>
    </source>
</evidence>
<dbReference type="Proteomes" id="UP000037923">
    <property type="component" value="Unassembled WGS sequence"/>
</dbReference>
<evidence type="ECO:0000313" key="3">
    <source>
        <dbReference type="EMBL" id="KPA81162.1"/>
    </source>
</evidence>
<reference evidence="3 4" key="1">
    <citation type="submission" date="2015-07" db="EMBL/GenBank/DDBJ databases">
        <title>High-quality genome of monoxenous trypanosomatid Leptomonas pyrrhocoris.</title>
        <authorList>
            <person name="Flegontov P."/>
            <person name="Butenko A."/>
            <person name="Firsov S."/>
            <person name="Vlcek C."/>
            <person name="Logacheva M.D."/>
            <person name="Field M."/>
            <person name="Filatov D."/>
            <person name="Flegontova O."/>
            <person name="Gerasimov E."/>
            <person name="Jackson A.P."/>
            <person name="Kelly S."/>
            <person name="Opperdoes F."/>
            <person name="O'Reilly A."/>
            <person name="Votypka J."/>
            <person name="Yurchenko V."/>
            <person name="Lukes J."/>
        </authorList>
    </citation>
    <scope>NUCLEOTIDE SEQUENCE [LARGE SCALE GENOMIC DNA]</scope>
    <source>
        <strain evidence="3">H10</strain>
    </source>
</reference>
<dbReference type="EMBL" id="LGTL01000007">
    <property type="protein sequence ID" value="KPA81162.1"/>
    <property type="molecule type" value="Genomic_DNA"/>
</dbReference>
<dbReference type="AlphaFoldDB" id="A0A0N0DW12"/>
<feature type="domain" description="DUF7881" evidence="1">
    <location>
        <begin position="130"/>
        <end position="261"/>
    </location>
</feature>
<accession>A0A0N0DW12</accession>
<comment type="caution">
    <text evidence="3">The sequence shown here is derived from an EMBL/GenBank/DDBJ whole genome shotgun (WGS) entry which is preliminary data.</text>
</comment>
<dbReference type="OrthoDB" id="270316at2759"/>
<evidence type="ECO:0000259" key="2">
    <source>
        <dbReference type="Pfam" id="PF25365"/>
    </source>
</evidence>
<dbReference type="Pfam" id="PF25363">
    <property type="entry name" value="DUF7881_C"/>
    <property type="match status" value="1"/>
</dbReference>
<dbReference type="RefSeq" id="XP_015659601.1">
    <property type="nucleotide sequence ID" value="XM_015802200.1"/>
</dbReference>
<dbReference type="Pfam" id="PF25365">
    <property type="entry name" value="DUF7881_N"/>
    <property type="match status" value="1"/>
</dbReference>
<sequence>MTFQFQRAAELLFTSQYLLQFDDTIKFKLVRESRRGTLQISPVNVPPFSYTTIDFVDVPDRKDKVPATEPLTVSWAVNTAFLTNVLSCFDPQTPLAMETASDLAYVLLYQKKADNASVQVVQVGVLHDLGPQLLVDHDVRELYTIADIRGFNDVIRAVCASDDDRCDVFLQRTSSRECEIGMKTSGVTSSLKVLLDEGQSATKHLEGSARCDDLQEFARLSVRMAKGSQSASLMMGFGSDGIALFRLEWITEYGLRTADLFFCAA</sequence>
<organism evidence="3 4">
    <name type="scientific">Leptomonas pyrrhocoris</name>
    <name type="common">Firebug parasite</name>
    <dbReference type="NCBI Taxonomy" id="157538"/>
    <lineage>
        <taxon>Eukaryota</taxon>
        <taxon>Discoba</taxon>
        <taxon>Euglenozoa</taxon>
        <taxon>Kinetoplastea</taxon>
        <taxon>Metakinetoplastina</taxon>
        <taxon>Trypanosomatida</taxon>
        <taxon>Trypanosomatidae</taxon>
        <taxon>Leishmaniinae</taxon>
        <taxon>Leptomonas</taxon>
    </lineage>
</organism>
<name>A0A0N0DW12_LEPPY</name>
<dbReference type="VEuPathDB" id="TriTrypDB:LpyrH10_07_3100"/>
<gene>
    <name evidence="3" type="ORF">ABB37_04503</name>
</gene>
<proteinExistence type="predicted"/>
<dbReference type="InterPro" id="IPR059038">
    <property type="entry name" value="DUF7881_C"/>
</dbReference>
<evidence type="ECO:0000259" key="1">
    <source>
        <dbReference type="Pfam" id="PF25363"/>
    </source>
</evidence>
<dbReference type="InterPro" id="IPR059037">
    <property type="entry name" value="DUF7881_N"/>
</dbReference>
<protein>
    <submittedName>
        <fullName evidence="3">Uncharacterized protein</fullName>
    </submittedName>
</protein>
<dbReference type="GeneID" id="26904794"/>